<dbReference type="Gene3D" id="2.30.30.240">
    <property type="entry name" value="PRC-barrel domain"/>
    <property type="match status" value="1"/>
</dbReference>
<keyword evidence="1 5" id="KW-0963">Cytoplasm</keyword>
<evidence type="ECO:0000256" key="1">
    <source>
        <dbReference type="ARBA" id="ARBA00022490"/>
    </source>
</evidence>
<protein>
    <recommendedName>
        <fullName evidence="5">Ribosome maturation factor RimM</fullName>
    </recommendedName>
</protein>
<dbReference type="InterPro" id="IPR011961">
    <property type="entry name" value="RimM"/>
</dbReference>
<evidence type="ECO:0000256" key="3">
    <source>
        <dbReference type="ARBA" id="ARBA00022552"/>
    </source>
</evidence>
<dbReference type="HAMAP" id="MF_00014">
    <property type="entry name" value="Ribosome_mat_RimM"/>
    <property type="match status" value="1"/>
</dbReference>
<dbReference type="PANTHER" id="PTHR33692:SF1">
    <property type="entry name" value="RIBOSOME MATURATION FACTOR RIMM"/>
    <property type="match status" value="1"/>
</dbReference>
<organism evidence="8 9">
    <name type="scientific">Entomomonas moraniae</name>
    <dbReference type="NCBI Taxonomy" id="2213226"/>
    <lineage>
        <taxon>Bacteria</taxon>
        <taxon>Pseudomonadati</taxon>
        <taxon>Pseudomonadota</taxon>
        <taxon>Gammaproteobacteria</taxon>
        <taxon>Pseudomonadales</taxon>
        <taxon>Pseudomonadaceae</taxon>
        <taxon>Entomomonas</taxon>
    </lineage>
</organism>
<dbReference type="InterPro" id="IPR036976">
    <property type="entry name" value="RimM_N_sf"/>
</dbReference>
<dbReference type="InterPro" id="IPR002676">
    <property type="entry name" value="RimM_N"/>
</dbReference>
<evidence type="ECO:0000256" key="4">
    <source>
        <dbReference type="ARBA" id="ARBA00023186"/>
    </source>
</evidence>
<evidence type="ECO:0000313" key="9">
    <source>
        <dbReference type="Proteomes" id="UP000273143"/>
    </source>
</evidence>
<keyword evidence="3 5" id="KW-0698">rRNA processing</keyword>
<comment type="similarity">
    <text evidence="5">Belongs to the RimM family.</text>
</comment>
<dbReference type="GO" id="GO:0005840">
    <property type="term" value="C:ribosome"/>
    <property type="evidence" value="ECO:0007669"/>
    <property type="project" value="InterPro"/>
</dbReference>
<name>A0A451EQ48_9GAMM</name>
<sequence>MLDKELIVLGKIVSVHGLQGAVKVYSFTDPIENILTYKEWILRKADEKFTVKLERGRLQGKVLVAQLKNLTDREEARKLADYEICIPFDRLPVLESSEYYWHQLVGLKVINLQEQLLGNIDHLLETGANDVLVVKPTAESIDDKERLLPYTDQCVLSIDLNVREVKVDWDAEF</sequence>
<dbReference type="RefSeq" id="WP_127164620.1">
    <property type="nucleotide sequence ID" value="NZ_CP029822.1"/>
</dbReference>
<comment type="domain">
    <text evidence="5">The PRC barrel domain binds ribosomal protein uS19.</text>
</comment>
<proteinExistence type="inferred from homology"/>
<evidence type="ECO:0000259" key="6">
    <source>
        <dbReference type="Pfam" id="PF01782"/>
    </source>
</evidence>
<dbReference type="InterPro" id="IPR009000">
    <property type="entry name" value="Transl_B-barrel_sf"/>
</dbReference>
<dbReference type="GO" id="GO:0042274">
    <property type="term" value="P:ribosomal small subunit biogenesis"/>
    <property type="evidence" value="ECO:0007669"/>
    <property type="project" value="UniProtKB-UniRule"/>
</dbReference>
<keyword evidence="4 5" id="KW-0143">Chaperone</keyword>
<dbReference type="AlphaFoldDB" id="A0A451EQ48"/>
<evidence type="ECO:0000259" key="7">
    <source>
        <dbReference type="Pfam" id="PF24986"/>
    </source>
</evidence>
<comment type="subcellular location">
    <subcellularLocation>
        <location evidence="5">Cytoplasm</location>
    </subcellularLocation>
</comment>
<feature type="domain" description="RimM N-terminal" evidence="6">
    <location>
        <begin position="9"/>
        <end position="87"/>
    </location>
</feature>
<dbReference type="KEGG" id="emo:DM558_14770"/>
<dbReference type="GO" id="GO:0043022">
    <property type="term" value="F:ribosome binding"/>
    <property type="evidence" value="ECO:0007669"/>
    <property type="project" value="InterPro"/>
</dbReference>
<dbReference type="Gene3D" id="2.40.30.60">
    <property type="entry name" value="RimM"/>
    <property type="match status" value="1"/>
</dbReference>
<dbReference type="NCBIfam" id="TIGR02273">
    <property type="entry name" value="16S_RimM"/>
    <property type="match status" value="1"/>
</dbReference>
<evidence type="ECO:0000256" key="2">
    <source>
        <dbReference type="ARBA" id="ARBA00022517"/>
    </source>
</evidence>
<dbReference type="InterPro" id="IPR011033">
    <property type="entry name" value="PRC_barrel-like_sf"/>
</dbReference>
<keyword evidence="2 5" id="KW-0690">Ribosome biogenesis</keyword>
<evidence type="ECO:0000313" key="8">
    <source>
        <dbReference type="EMBL" id="AZS51952.1"/>
    </source>
</evidence>
<reference evidence="9" key="1">
    <citation type="submission" date="2018-06" db="EMBL/GenBank/DDBJ databases">
        <title>Complete genome of Pseudomonas insecticola strain QZS01.</title>
        <authorList>
            <person name="Wang J."/>
            <person name="Su Q."/>
        </authorList>
    </citation>
    <scope>NUCLEOTIDE SEQUENCE [LARGE SCALE GENOMIC DNA]</scope>
    <source>
        <strain evidence="9">QZS01</strain>
    </source>
</reference>
<dbReference type="InterPro" id="IPR056792">
    <property type="entry name" value="PRC_RimM"/>
</dbReference>
<feature type="domain" description="Ribosome maturation factor RimM PRC barrel" evidence="7">
    <location>
        <begin position="101"/>
        <end position="170"/>
    </location>
</feature>
<keyword evidence="9" id="KW-1185">Reference proteome</keyword>
<dbReference type="PANTHER" id="PTHR33692">
    <property type="entry name" value="RIBOSOME MATURATION FACTOR RIMM"/>
    <property type="match status" value="1"/>
</dbReference>
<dbReference type="Proteomes" id="UP000273143">
    <property type="component" value="Chromosome"/>
</dbReference>
<dbReference type="EMBL" id="CP029822">
    <property type="protein sequence ID" value="AZS51952.1"/>
    <property type="molecule type" value="Genomic_DNA"/>
</dbReference>
<comment type="subunit">
    <text evidence="5">Binds ribosomal protein uS19.</text>
</comment>
<comment type="function">
    <text evidence="5">An accessory protein needed during the final step in the assembly of 30S ribosomal subunit, possibly for assembly of the head region. Essential for efficient processing of 16S rRNA. May be needed both before and after RbfA during the maturation of 16S rRNA. It has affinity for free ribosomal 30S subunits but not for 70S ribosomes.</text>
</comment>
<dbReference type="Pfam" id="PF24986">
    <property type="entry name" value="PRC_RimM"/>
    <property type="match status" value="1"/>
</dbReference>
<dbReference type="Pfam" id="PF01782">
    <property type="entry name" value="RimM"/>
    <property type="match status" value="1"/>
</dbReference>
<dbReference type="GO" id="GO:0005737">
    <property type="term" value="C:cytoplasm"/>
    <property type="evidence" value="ECO:0007669"/>
    <property type="project" value="UniProtKB-SubCell"/>
</dbReference>
<dbReference type="SUPFAM" id="SSF50447">
    <property type="entry name" value="Translation proteins"/>
    <property type="match status" value="1"/>
</dbReference>
<evidence type="ECO:0000256" key="5">
    <source>
        <dbReference type="HAMAP-Rule" id="MF_00014"/>
    </source>
</evidence>
<accession>A0A451EQ48</accession>
<dbReference type="SUPFAM" id="SSF50346">
    <property type="entry name" value="PRC-barrel domain"/>
    <property type="match status" value="1"/>
</dbReference>
<dbReference type="GO" id="GO:0006364">
    <property type="term" value="P:rRNA processing"/>
    <property type="evidence" value="ECO:0007669"/>
    <property type="project" value="UniProtKB-UniRule"/>
</dbReference>
<gene>
    <name evidence="5 8" type="primary">rimM</name>
    <name evidence="8" type="ORF">DM558_14770</name>
</gene>